<dbReference type="EMBL" id="CM041543">
    <property type="protein sequence ID" value="KAI3364174.1"/>
    <property type="molecule type" value="Genomic_DNA"/>
</dbReference>
<protein>
    <submittedName>
        <fullName evidence="1">Uncharacterized protein</fullName>
    </submittedName>
</protein>
<keyword evidence="2" id="KW-1185">Reference proteome</keyword>
<name>A0ACB8W8R8_9TELE</name>
<comment type="caution">
    <text evidence="1">The sequence shown here is derived from an EMBL/GenBank/DDBJ whole genome shotgun (WGS) entry which is preliminary data.</text>
</comment>
<sequence>SSAAEFLVHRSSFPLTGKFLPMKTMLGPRYDDQVAEENRFHPSMLSNYLKSLKVKMGLLVDLTNTTRFYDRNDIEKEGVKYVKLQCKGHGECPSKETTAMFIRLCEHFIDKNPAELIGVHCTHGFNRTGFLICAYLVEKMDWSIEAAVAAFGQARAPGIYKGDYLKELFRRYGDEEDAPPAPALPEWCFDDDDGEVDDDGNAFGQESGPSSSGSAPGKRKKEKLKLGAIFLEGITVKGVTQVTTQPKLGEIQRKCQEMAEWDKSGFPGAQPVSMDRQNLRFLEQNPYKVSWKADGTREAAVHFLSEPGKLSAFAKTMYMMLIDGKNEVFMIDRDNMVFHIANLEFPFRKDPRIHLSNTLLDGEMIIDKVNGQPVPRYLIYDIIKFNYSQDCQVYGQPVGQCDFNIRLLCIEKEIISPRMEKMKTGQIDKTKEPFSVRNKPFFDIHASRKLLEGSFTAQVSHEVDGLIFQPCGRYKPGRCDDILKWKPPNLNSVDFRLKITKVGGEGLLPQTVGLLYVGNYDRPFATMKATKELKQYDNKIIECTFANNSWVFMRQRVDKSFPNSYTTAMAVCKSIQEPVTKEILLEYVDRCAQAVQAQNRKHPPDPDSELMPPPPPKRPNRAIPAMEQSDGVKPYEKQSLTEVISILTRCHANSISKAAVPVQWRDGMFALHRQAGRCIQWVRIALDSFMGWADKAVWEHVTGLVGATLHKCEDREGRGWRDAGASSSSRSRRRRRKKEEEEEEEEKQEEQQQQQPVSTEQERTPRALLQTLEELVPHAEFERETHICDGSAGLSDTRTLVVSPLYTAVLPTDTAMKSVLDGVADTTFRTITSGLQYLGSNDANYDDPLNDVDFKAGFSVQKPLSAFRSNSYPNKVPADEELILKGIPFYPTNATDLFGNRSTFRDETNNIQCGENFMDMECFMILTPSQQLAVAVMSLTLGTFTVLENLVVLCVILQSRTLRCRPSYHFIGSLAVADLLGSVIFVYSFLDFHVFHRKDSPNVFLFKLGGVTASFTASVGSLFLTAIDRYISIHRPLAYRRIVTRTKAVIAFCMMWTISIVIAVLPLLGWNCKRLKSVCSDIFPLIDENYLLFWIGVTSVLVLFIIYAYIYILWKAHHHAVRMLSRTSQKSLVVYSADGTKVQTTRPEQARMDIRLAKTLVLILVVLVICWGPVLAIMVYDLFWKMDDDIKTVFAFCSMLCLLNSTVNPIIYALRSKDLRHAFLSSCHACRGSAQQLDNSLESDCQNRNANISANRAAESCVKTTVKIAKVTMSVSTETSAEAV</sequence>
<feature type="non-terminal residue" evidence="1">
    <location>
        <position position="1"/>
    </location>
</feature>
<proteinExistence type="predicted"/>
<accession>A0ACB8W8R8</accession>
<evidence type="ECO:0000313" key="2">
    <source>
        <dbReference type="Proteomes" id="UP000831701"/>
    </source>
</evidence>
<gene>
    <name evidence="1" type="ORF">L3Q82_010985</name>
</gene>
<dbReference type="Proteomes" id="UP000831701">
    <property type="component" value="Chromosome 13"/>
</dbReference>
<reference evidence="1" key="1">
    <citation type="submission" date="2022-04" db="EMBL/GenBank/DDBJ databases">
        <title>Jade perch genome.</title>
        <authorList>
            <person name="Chao B."/>
        </authorList>
    </citation>
    <scope>NUCLEOTIDE SEQUENCE</scope>
    <source>
        <strain evidence="1">CB-2022</strain>
    </source>
</reference>
<organism evidence="1 2">
    <name type="scientific">Scortum barcoo</name>
    <name type="common">barcoo grunter</name>
    <dbReference type="NCBI Taxonomy" id="214431"/>
    <lineage>
        <taxon>Eukaryota</taxon>
        <taxon>Metazoa</taxon>
        <taxon>Chordata</taxon>
        <taxon>Craniata</taxon>
        <taxon>Vertebrata</taxon>
        <taxon>Euteleostomi</taxon>
        <taxon>Actinopterygii</taxon>
        <taxon>Neopterygii</taxon>
        <taxon>Teleostei</taxon>
        <taxon>Neoteleostei</taxon>
        <taxon>Acanthomorphata</taxon>
        <taxon>Eupercaria</taxon>
        <taxon>Centrarchiformes</taxon>
        <taxon>Terapontoidei</taxon>
        <taxon>Terapontidae</taxon>
        <taxon>Scortum</taxon>
    </lineage>
</organism>
<evidence type="ECO:0000313" key="1">
    <source>
        <dbReference type="EMBL" id="KAI3364174.1"/>
    </source>
</evidence>